<evidence type="ECO:0000256" key="2">
    <source>
        <dbReference type="ARBA" id="ARBA00023445"/>
    </source>
</evidence>
<dbReference type="PANTHER" id="PTHR10366">
    <property type="entry name" value="NAD DEPENDENT EPIMERASE/DEHYDRATASE"/>
    <property type="match status" value="1"/>
</dbReference>
<dbReference type="InterPro" id="IPR050425">
    <property type="entry name" value="NAD(P)_dehydrat-like"/>
</dbReference>
<evidence type="ECO:0000259" key="3">
    <source>
        <dbReference type="Pfam" id="PF01370"/>
    </source>
</evidence>
<dbReference type="AlphaFoldDB" id="A0AAV9NTC6"/>
<organism evidence="4 5">
    <name type="scientific">Saxophila tyrrhenica</name>
    <dbReference type="NCBI Taxonomy" id="1690608"/>
    <lineage>
        <taxon>Eukaryota</taxon>
        <taxon>Fungi</taxon>
        <taxon>Dikarya</taxon>
        <taxon>Ascomycota</taxon>
        <taxon>Pezizomycotina</taxon>
        <taxon>Dothideomycetes</taxon>
        <taxon>Dothideomycetidae</taxon>
        <taxon>Mycosphaerellales</taxon>
        <taxon>Extremaceae</taxon>
        <taxon>Saxophila</taxon>
    </lineage>
</organism>
<dbReference type="GeneID" id="89932434"/>
<accession>A0AAV9NTC6</accession>
<comment type="caution">
    <text evidence="4">The sequence shown here is derived from an EMBL/GenBank/DDBJ whole genome shotgun (WGS) entry which is preliminary data.</text>
</comment>
<dbReference type="InterPro" id="IPR036291">
    <property type="entry name" value="NAD(P)-bd_dom_sf"/>
</dbReference>
<dbReference type="PANTHER" id="PTHR10366:SF564">
    <property type="entry name" value="STEROL-4-ALPHA-CARBOXYLATE 3-DEHYDROGENASE, DECARBOXYLATING"/>
    <property type="match status" value="1"/>
</dbReference>
<keyword evidence="5" id="KW-1185">Reference proteome</keyword>
<evidence type="ECO:0000313" key="5">
    <source>
        <dbReference type="Proteomes" id="UP001337655"/>
    </source>
</evidence>
<proteinExistence type="inferred from homology"/>
<dbReference type="EMBL" id="JAVRRT010000032">
    <property type="protein sequence ID" value="KAK5162857.1"/>
    <property type="molecule type" value="Genomic_DNA"/>
</dbReference>
<name>A0AAV9NTC6_9PEZI</name>
<evidence type="ECO:0000313" key="4">
    <source>
        <dbReference type="EMBL" id="KAK5162857.1"/>
    </source>
</evidence>
<dbReference type="RefSeq" id="XP_064653469.1">
    <property type="nucleotide sequence ID" value="XM_064808326.1"/>
</dbReference>
<dbReference type="GO" id="GO:0016616">
    <property type="term" value="F:oxidoreductase activity, acting on the CH-OH group of donors, NAD or NADP as acceptor"/>
    <property type="evidence" value="ECO:0007669"/>
    <property type="project" value="TreeGrafter"/>
</dbReference>
<sequence length="347" mass="37738">MASKLVLLTGASGYVGFRTLHALLDHGFSVRAVVRSSKKAESIRNEPVLRGTTERDLSFAIVPDLGAAGAYNNVMADVTYIVHVASPPPAEPEPSQTLEDSIVKPAVACTLEVLEAARIAGTVKRVVITSSVIATVPTSLLMGTQHDEAFGPEYRAEEIQAPYMNNAMFAYAASKIAALRRAEEWIAAEKPQFDVIHIHPTYVLGRDARSGSLENYPSSTNDIVLNITQGKQDPMPRVMCSVHVDDVAEAHVRSLDGKVPGNQSFVLNCTYPAHLQWDHVKDIVAEKFPKAVDRGIFPNNGSCTTLPGKVDSSKTEEVLGIKHEDFENQVTSAIGQYLEVWESEKGE</sequence>
<gene>
    <name evidence="4" type="ORF">LTR77_011114</name>
</gene>
<comment type="similarity">
    <text evidence="2">Belongs to the NAD(P)-dependent epimerase/dehydratase family. Dihydroflavonol-4-reductase subfamily.</text>
</comment>
<dbReference type="Gene3D" id="3.40.50.720">
    <property type="entry name" value="NAD(P)-binding Rossmann-like Domain"/>
    <property type="match status" value="1"/>
</dbReference>
<dbReference type="InterPro" id="IPR001509">
    <property type="entry name" value="Epimerase_deHydtase"/>
</dbReference>
<keyword evidence="1" id="KW-0560">Oxidoreductase</keyword>
<dbReference type="Proteomes" id="UP001337655">
    <property type="component" value="Unassembled WGS sequence"/>
</dbReference>
<protein>
    <recommendedName>
        <fullName evidence="3">NAD-dependent epimerase/dehydratase domain-containing protein</fullName>
    </recommendedName>
</protein>
<evidence type="ECO:0000256" key="1">
    <source>
        <dbReference type="ARBA" id="ARBA00023002"/>
    </source>
</evidence>
<feature type="domain" description="NAD-dependent epimerase/dehydratase" evidence="3">
    <location>
        <begin position="6"/>
        <end position="258"/>
    </location>
</feature>
<dbReference type="Pfam" id="PF01370">
    <property type="entry name" value="Epimerase"/>
    <property type="match status" value="1"/>
</dbReference>
<reference evidence="4 5" key="1">
    <citation type="submission" date="2023-08" db="EMBL/GenBank/DDBJ databases">
        <title>Black Yeasts Isolated from many extreme environments.</title>
        <authorList>
            <person name="Coleine C."/>
            <person name="Stajich J.E."/>
            <person name="Selbmann L."/>
        </authorList>
    </citation>
    <scope>NUCLEOTIDE SEQUENCE [LARGE SCALE GENOMIC DNA]</scope>
    <source>
        <strain evidence="4 5">CCFEE 5935</strain>
    </source>
</reference>
<dbReference type="SUPFAM" id="SSF51735">
    <property type="entry name" value="NAD(P)-binding Rossmann-fold domains"/>
    <property type="match status" value="1"/>
</dbReference>